<keyword evidence="2" id="KW-1185">Reference proteome</keyword>
<dbReference type="AlphaFoldDB" id="A0A6A6QRC9"/>
<gene>
    <name evidence="1" type="ORF">BU16DRAFT_378862</name>
</gene>
<accession>A0A6A6QRC9</accession>
<organism evidence="1 2">
    <name type="scientific">Lophium mytilinum</name>
    <dbReference type="NCBI Taxonomy" id="390894"/>
    <lineage>
        <taxon>Eukaryota</taxon>
        <taxon>Fungi</taxon>
        <taxon>Dikarya</taxon>
        <taxon>Ascomycota</taxon>
        <taxon>Pezizomycotina</taxon>
        <taxon>Dothideomycetes</taxon>
        <taxon>Pleosporomycetidae</taxon>
        <taxon>Mytilinidiales</taxon>
        <taxon>Mytilinidiaceae</taxon>
        <taxon>Lophium</taxon>
    </lineage>
</organism>
<protein>
    <submittedName>
        <fullName evidence="1">Uncharacterized protein</fullName>
    </submittedName>
</protein>
<dbReference type="EMBL" id="MU004189">
    <property type="protein sequence ID" value="KAF2495058.1"/>
    <property type="molecule type" value="Genomic_DNA"/>
</dbReference>
<evidence type="ECO:0000313" key="1">
    <source>
        <dbReference type="EMBL" id="KAF2495058.1"/>
    </source>
</evidence>
<reference evidence="1" key="1">
    <citation type="journal article" date="2020" name="Stud. Mycol.">
        <title>101 Dothideomycetes genomes: a test case for predicting lifestyles and emergence of pathogens.</title>
        <authorList>
            <person name="Haridas S."/>
            <person name="Albert R."/>
            <person name="Binder M."/>
            <person name="Bloem J."/>
            <person name="Labutti K."/>
            <person name="Salamov A."/>
            <person name="Andreopoulos B."/>
            <person name="Baker S."/>
            <person name="Barry K."/>
            <person name="Bills G."/>
            <person name="Bluhm B."/>
            <person name="Cannon C."/>
            <person name="Castanera R."/>
            <person name="Culley D."/>
            <person name="Daum C."/>
            <person name="Ezra D."/>
            <person name="Gonzalez J."/>
            <person name="Henrissat B."/>
            <person name="Kuo A."/>
            <person name="Liang C."/>
            <person name="Lipzen A."/>
            <person name="Lutzoni F."/>
            <person name="Magnuson J."/>
            <person name="Mondo S."/>
            <person name="Nolan M."/>
            <person name="Ohm R."/>
            <person name="Pangilinan J."/>
            <person name="Park H.-J."/>
            <person name="Ramirez L."/>
            <person name="Alfaro M."/>
            <person name="Sun H."/>
            <person name="Tritt A."/>
            <person name="Yoshinaga Y."/>
            <person name="Zwiers L.-H."/>
            <person name="Turgeon B."/>
            <person name="Goodwin S."/>
            <person name="Spatafora J."/>
            <person name="Crous P."/>
            <person name="Grigoriev I."/>
        </authorList>
    </citation>
    <scope>NUCLEOTIDE SEQUENCE</scope>
    <source>
        <strain evidence="1">CBS 269.34</strain>
    </source>
</reference>
<evidence type="ECO:0000313" key="2">
    <source>
        <dbReference type="Proteomes" id="UP000799750"/>
    </source>
</evidence>
<sequence length="165" mass="18606">MGGKLGRAVLYTAQTRAGILVKKFPRVSRSCVVLLRISLRFGYHIMFSLSSHFSPLAFPGIYRMQQRLGGSSRRMAVALIVRICFLDWIRRGQVYSTLPTCILAARRGPIRSIRPQLQVAVLGLVRHGHAPMRARCVQISNHTRDFVPPMPLRLVYSTMQATPAY</sequence>
<dbReference type="Proteomes" id="UP000799750">
    <property type="component" value="Unassembled WGS sequence"/>
</dbReference>
<name>A0A6A6QRC9_9PEZI</name>
<proteinExistence type="predicted"/>